<protein>
    <submittedName>
        <fullName evidence="1">Uncharacterized protein</fullName>
    </submittedName>
</protein>
<dbReference type="EMBL" id="CP016540">
    <property type="protein sequence ID" value="ANU26061.1"/>
    <property type="molecule type" value="Genomic_DNA"/>
</dbReference>
<evidence type="ECO:0000313" key="2">
    <source>
        <dbReference type="Proteomes" id="UP000053354"/>
    </source>
</evidence>
<dbReference type="AlphaFoldDB" id="A0A1B1RYQ1"/>
<proteinExistence type="predicted"/>
<reference evidence="1" key="1">
    <citation type="submission" date="2016-10" db="EMBL/GenBank/DDBJ databases">
        <authorList>
            <person name="See-Too W.S."/>
        </authorList>
    </citation>
    <scope>NUCLEOTIDE SEQUENCE</scope>
    <source>
        <strain evidence="1">L10.15</strain>
    </source>
</reference>
<organism evidence="1 2">
    <name type="scientific">Planococcus versutus</name>
    <dbReference type="NCBI Taxonomy" id="1302659"/>
    <lineage>
        <taxon>Bacteria</taxon>
        <taxon>Bacillati</taxon>
        <taxon>Bacillota</taxon>
        <taxon>Bacilli</taxon>
        <taxon>Bacillales</taxon>
        <taxon>Caryophanaceae</taxon>
        <taxon>Planococcus</taxon>
    </lineage>
</organism>
<dbReference type="STRING" id="1302659.I858_003300"/>
<dbReference type="Proteomes" id="UP000053354">
    <property type="component" value="Chromosome"/>
</dbReference>
<accession>A0A1B1RYQ1</accession>
<sequence>MKMFQRENNKMIKRKDEIILTGVRGNNITCNDLAIGKEPISIFTECQDQEKHGGLCHVSNRR</sequence>
<gene>
    <name evidence="1" type="ORF">I858_003300</name>
</gene>
<name>A0A1B1RYQ1_9BACL</name>
<dbReference type="KEGG" id="pll:I858_003300"/>
<keyword evidence="2" id="KW-1185">Reference proteome</keyword>
<evidence type="ECO:0000313" key="1">
    <source>
        <dbReference type="EMBL" id="ANU26061.1"/>
    </source>
</evidence>